<organism evidence="2">
    <name type="scientific">Amphimedon queenslandica</name>
    <name type="common">Sponge</name>
    <dbReference type="NCBI Taxonomy" id="400682"/>
    <lineage>
        <taxon>Eukaryota</taxon>
        <taxon>Metazoa</taxon>
        <taxon>Porifera</taxon>
        <taxon>Demospongiae</taxon>
        <taxon>Heteroscleromorpha</taxon>
        <taxon>Haplosclerida</taxon>
        <taxon>Niphatidae</taxon>
        <taxon>Amphimedon</taxon>
    </lineage>
</organism>
<dbReference type="InterPro" id="IPR025714">
    <property type="entry name" value="Methyltranfer_dom"/>
</dbReference>
<name>A0A1X7VTI4_AMPQE</name>
<dbReference type="PANTHER" id="PTHR12496:SF2">
    <property type="entry name" value="METHYLTRANSFERASE-LIKE PROTEIN 25B"/>
    <property type="match status" value="1"/>
</dbReference>
<feature type="domain" description="Methyltransferase" evidence="1">
    <location>
        <begin position="80"/>
        <end position="233"/>
    </location>
</feature>
<dbReference type="PANTHER" id="PTHR12496">
    <property type="entry name" value="CGI-41 METHYLTRANSFERASE"/>
    <property type="match status" value="1"/>
</dbReference>
<accession>A0A1X7VTI4</accession>
<sequence length="322" mass="35903">MLKIDSPSLNIDQSHSKCTAVILPLSLLAFSATAASLSYPYTPIDDKDTIEPLGGGGRACEYGSQVSGLSHLFRRHVKPKKQHEIKELAKIINEVCENTKCCNVIDLGCGQGHLSRYLAYHYQLNVIAVEAVSCHLKTALLYDKQITADIEKTFKNDETKKGNISYIEQMIDPEAGPEEVMSLFLSSESKKREEYVLVGLHTCGNLSTTMLRLFSESESITGLVSVGCCYMKLFKTEEPHLPSGYPMSSSLANHRLSYEARELACHSKEVYMKRLQVIAPCIETLILLDRLLFLKEKNIKCSLQPVFNPLVSPRNLVLTALK</sequence>
<dbReference type="SUPFAM" id="SSF53335">
    <property type="entry name" value="S-adenosyl-L-methionine-dependent methyltransferases"/>
    <property type="match status" value="1"/>
</dbReference>
<reference evidence="2" key="1">
    <citation type="submission" date="2017-05" db="UniProtKB">
        <authorList>
            <consortium name="EnsemblMetazoa"/>
        </authorList>
    </citation>
    <scope>IDENTIFICATION</scope>
</reference>
<dbReference type="STRING" id="400682.A0A1X7VTI4"/>
<dbReference type="eggNOG" id="KOG2651">
    <property type="taxonomic scope" value="Eukaryota"/>
</dbReference>
<dbReference type="Gene3D" id="3.40.50.150">
    <property type="entry name" value="Vaccinia Virus protein VP39"/>
    <property type="match status" value="1"/>
</dbReference>
<evidence type="ECO:0000313" key="2">
    <source>
        <dbReference type="EnsemblMetazoa" id="Aqu2.1.43407_001"/>
    </source>
</evidence>
<proteinExistence type="predicted"/>
<dbReference type="InParanoid" id="A0A1X7VTI4"/>
<dbReference type="Pfam" id="PF13679">
    <property type="entry name" value="Methyltransf_32"/>
    <property type="match status" value="1"/>
</dbReference>
<dbReference type="EnsemblMetazoa" id="Aqu2.1.43407_001">
    <property type="protein sequence ID" value="Aqu2.1.43407_001"/>
    <property type="gene ID" value="Aqu2.1.43407"/>
</dbReference>
<evidence type="ECO:0000259" key="1">
    <source>
        <dbReference type="Pfam" id="PF13679"/>
    </source>
</evidence>
<protein>
    <recommendedName>
        <fullName evidence="1">Methyltransferase domain-containing protein</fullName>
    </recommendedName>
</protein>
<dbReference type="InterPro" id="IPR029063">
    <property type="entry name" value="SAM-dependent_MTases_sf"/>
</dbReference>
<dbReference type="AlphaFoldDB" id="A0A1X7VTI4"/>
<dbReference type="InterPro" id="IPR052220">
    <property type="entry name" value="METTL25"/>
</dbReference>
<dbReference type="OrthoDB" id="5875367at2759"/>